<dbReference type="Proteomes" id="UP000663852">
    <property type="component" value="Unassembled WGS sequence"/>
</dbReference>
<proteinExistence type="predicted"/>
<evidence type="ECO:0000313" key="2">
    <source>
        <dbReference type="EMBL" id="CAF1581245.1"/>
    </source>
</evidence>
<dbReference type="AlphaFoldDB" id="A0A815Z7J8"/>
<comment type="caution">
    <text evidence="2">The sequence shown here is derived from an EMBL/GenBank/DDBJ whole genome shotgun (WGS) entry which is preliminary data.</text>
</comment>
<reference evidence="2" key="1">
    <citation type="submission" date="2021-02" db="EMBL/GenBank/DDBJ databases">
        <authorList>
            <person name="Nowell W R."/>
        </authorList>
    </citation>
    <scope>NUCLEOTIDE SEQUENCE</scope>
</reference>
<evidence type="ECO:0000313" key="1">
    <source>
        <dbReference type="EMBL" id="CAF1384094.1"/>
    </source>
</evidence>
<name>A0A815Z7J8_ADIRI</name>
<protein>
    <submittedName>
        <fullName evidence="2">Uncharacterized protein</fullName>
    </submittedName>
</protein>
<dbReference type="Proteomes" id="UP000663828">
    <property type="component" value="Unassembled WGS sequence"/>
</dbReference>
<gene>
    <name evidence="1" type="ORF">EDS130_LOCUS35097</name>
    <name evidence="2" type="ORF">XAT740_LOCUS45537</name>
</gene>
<sequence>MYETDHVQDGFCLFYYVQDDIVGYRKPYILAHQTISYCLRSSGDNILIPNFNFDPRSNNPILGSHRIPSNPIGSNTEFYRILQEFDGSDAILVTESHWIPTVSDPIGSYVGSRRNRNMDFLDFLRAIIEYS</sequence>
<dbReference type="EMBL" id="CAJNOR010005962">
    <property type="protein sequence ID" value="CAF1581245.1"/>
    <property type="molecule type" value="Genomic_DNA"/>
</dbReference>
<accession>A0A815Z7J8</accession>
<organism evidence="2 3">
    <name type="scientific">Adineta ricciae</name>
    <name type="common">Rotifer</name>
    <dbReference type="NCBI Taxonomy" id="249248"/>
    <lineage>
        <taxon>Eukaryota</taxon>
        <taxon>Metazoa</taxon>
        <taxon>Spiralia</taxon>
        <taxon>Gnathifera</taxon>
        <taxon>Rotifera</taxon>
        <taxon>Eurotatoria</taxon>
        <taxon>Bdelloidea</taxon>
        <taxon>Adinetida</taxon>
        <taxon>Adinetidae</taxon>
        <taxon>Adineta</taxon>
    </lineage>
</organism>
<evidence type="ECO:0000313" key="3">
    <source>
        <dbReference type="Proteomes" id="UP000663828"/>
    </source>
</evidence>
<dbReference type="EMBL" id="CAJNOJ010000303">
    <property type="protein sequence ID" value="CAF1384094.1"/>
    <property type="molecule type" value="Genomic_DNA"/>
</dbReference>
<keyword evidence="3" id="KW-1185">Reference proteome</keyword>